<dbReference type="GO" id="GO:0030234">
    <property type="term" value="F:enzyme regulator activity"/>
    <property type="evidence" value="ECO:0007669"/>
    <property type="project" value="InterPro"/>
</dbReference>
<evidence type="ECO:0000313" key="3">
    <source>
        <dbReference type="Proteomes" id="UP000000268"/>
    </source>
</evidence>
<dbReference type="KEGG" id="amr:AM1_5490"/>
<evidence type="ECO:0000256" key="1">
    <source>
        <dbReference type="RuleBase" id="RU003936"/>
    </source>
</evidence>
<dbReference type="PANTHER" id="PTHR30115:SF11">
    <property type="entry name" value="NITROGEN REGULATORY PROTEIN P-II HOMOLOG"/>
    <property type="match status" value="1"/>
</dbReference>
<name>B0CD03_ACAM1</name>
<protein>
    <submittedName>
        <fullName evidence="2">Nitrogen regulatory protein P-II</fullName>
    </submittedName>
</protein>
<dbReference type="GO" id="GO:0005829">
    <property type="term" value="C:cytosol"/>
    <property type="evidence" value="ECO:0007669"/>
    <property type="project" value="TreeGrafter"/>
</dbReference>
<dbReference type="Gene3D" id="3.30.70.120">
    <property type="match status" value="1"/>
</dbReference>
<dbReference type="InterPro" id="IPR017918">
    <property type="entry name" value="N-reg_PII_CS"/>
</dbReference>
<dbReference type="PRINTS" id="PR00340">
    <property type="entry name" value="PIIGLNB"/>
</dbReference>
<reference evidence="2 3" key="1">
    <citation type="journal article" date="2008" name="Proc. Natl. Acad. Sci. U.S.A.">
        <title>Niche adaptation and genome expansion in the chlorophyll d-producing cyanobacterium Acaryochloris marina.</title>
        <authorList>
            <person name="Swingley W.D."/>
            <person name="Chen M."/>
            <person name="Cheung P.C."/>
            <person name="Conrad A.L."/>
            <person name="Dejesa L.C."/>
            <person name="Hao J."/>
            <person name="Honchak B.M."/>
            <person name="Karbach L.E."/>
            <person name="Kurdoglu A."/>
            <person name="Lahiri S."/>
            <person name="Mastrian S.D."/>
            <person name="Miyashita H."/>
            <person name="Page L."/>
            <person name="Ramakrishna P."/>
            <person name="Satoh S."/>
            <person name="Sattley W.M."/>
            <person name="Shimada Y."/>
            <person name="Taylor H.L."/>
            <person name="Tomo T."/>
            <person name="Tsuchiya T."/>
            <person name="Wang Z.T."/>
            <person name="Raymond J."/>
            <person name="Mimuro M."/>
            <person name="Blankenship R.E."/>
            <person name="Touchman J.W."/>
        </authorList>
    </citation>
    <scope>NUCLEOTIDE SEQUENCE [LARGE SCALE GENOMIC DNA]</scope>
    <source>
        <strain evidence="3">MBIC 11017</strain>
    </source>
</reference>
<dbReference type="InterPro" id="IPR011322">
    <property type="entry name" value="N-reg_PII-like_a/b"/>
</dbReference>
<dbReference type="PROSITE" id="PS00638">
    <property type="entry name" value="PII_GLNB_CTER"/>
    <property type="match status" value="1"/>
</dbReference>
<dbReference type="PANTHER" id="PTHR30115">
    <property type="entry name" value="NITROGEN REGULATORY PROTEIN P-II"/>
    <property type="match status" value="1"/>
</dbReference>
<dbReference type="Pfam" id="PF00543">
    <property type="entry name" value="P-II"/>
    <property type="match status" value="1"/>
</dbReference>
<dbReference type="EMBL" id="CP000828">
    <property type="protein sequence ID" value="ABW30445.1"/>
    <property type="molecule type" value="Genomic_DNA"/>
</dbReference>
<sequence>MAQMRTITAFIRPQQCDQVKLVLVQLGIIDITLSDVKGFGRQQGSLQQYRGSDAEIRLHRKLKVEVKVDEEMVAPVVEKITFAARTGQVGDGKIFVSPLQKVVQVRTGEERVELA</sequence>
<dbReference type="SMART" id="SM00938">
    <property type="entry name" value="P-II"/>
    <property type="match status" value="1"/>
</dbReference>
<evidence type="ECO:0000313" key="2">
    <source>
        <dbReference type="EMBL" id="ABW30445.1"/>
    </source>
</evidence>
<keyword evidence="3" id="KW-1185">Reference proteome</keyword>
<dbReference type="HOGENOM" id="CLU_082268_0_0_3"/>
<dbReference type="GO" id="GO:0005524">
    <property type="term" value="F:ATP binding"/>
    <property type="evidence" value="ECO:0007669"/>
    <property type="project" value="TreeGrafter"/>
</dbReference>
<proteinExistence type="inferred from homology"/>
<dbReference type="InterPro" id="IPR002187">
    <property type="entry name" value="N-reg_PII"/>
</dbReference>
<dbReference type="GO" id="GO:0006808">
    <property type="term" value="P:regulation of nitrogen utilization"/>
    <property type="evidence" value="ECO:0007669"/>
    <property type="project" value="InterPro"/>
</dbReference>
<dbReference type="Proteomes" id="UP000000268">
    <property type="component" value="Chromosome"/>
</dbReference>
<dbReference type="PROSITE" id="PS51343">
    <property type="entry name" value="PII_GLNB_DOM"/>
    <property type="match status" value="1"/>
</dbReference>
<gene>
    <name evidence="2" type="primary">glnB</name>
    <name evidence="2" type="ordered locus">AM1_5490</name>
</gene>
<dbReference type="AlphaFoldDB" id="B0CD03"/>
<dbReference type="eggNOG" id="COG0347">
    <property type="taxonomic scope" value="Bacteria"/>
</dbReference>
<dbReference type="SUPFAM" id="SSF54913">
    <property type="entry name" value="GlnB-like"/>
    <property type="match status" value="1"/>
</dbReference>
<organism evidence="2 3">
    <name type="scientific">Acaryochloris marina (strain MBIC 11017)</name>
    <dbReference type="NCBI Taxonomy" id="329726"/>
    <lineage>
        <taxon>Bacteria</taxon>
        <taxon>Bacillati</taxon>
        <taxon>Cyanobacteriota</taxon>
        <taxon>Cyanophyceae</taxon>
        <taxon>Acaryochloridales</taxon>
        <taxon>Acaryochloridaceae</taxon>
        <taxon>Acaryochloris</taxon>
    </lineage>
</organism>
<dbReference type="STRING" id="329726.AM1_5490"/>
<dbReference type="InterPro" id="IPR015867">
    <property type="entry name" value="N-reg_PII/ATP_PRibTrfase_C"/>
</dbReference>
<comment type="similarity">
    <text evidence="1">Belongs to the P(II) protein family.</text>
</comment>
<accession>B0CD03</accession>